<feature type="transmembrane region" description="Helical" evidence="1">
    <location>
        <begin position="50"/>
        <end position="83"/>
    </location>
</feature>
<keyword evidence="3" id="KW-1185">Reference proteome</keyword>
<dbReference type="AlphaFoldDB" id="A0AAD1XYA2"/>
<organism evidence="2 3">
    <name type="scientific">Euplotes crassus</name>
    <dbReference type="NCBI Taxonomy" id="5936"/>
    <lineage>
        <taxon>Eukaryota</taxon>
        <taxon>Sar</taxon>
        <taxon>Alveolata</taxon>
        <taxon>Ciliophora</taxon>
        <taxon>Intramacronucleata</taxon>
        <taxon>Spirotrichea</taxon>
        <taxon>Hypotrichia</taxon>
        <taxon>Euplotida</taxon>
        <taxon>Euplotidae</taxon>
        <taxon>Moneuplotes</taxon>
    </lineage>
</organism>
<proteinExistence type="predicted"/>
<accession>A0AAD1XYA2</accession>
<evidence type="ECO:0000313" key="2">
    <source>
        <dbReference type="EMBL" id="CAI2381626.1"/>
    </source>
</evidence>
<protein>
    <submittedName>
        <fullName evidence="2">Uncharacterized protein</fullName>
    </submittedName>
</protein>
<evidence type="ECO:0000313" key="3">
    <source>
        <dbReference type="Proteomes" id="UP001295684"/>
    </source>
</evidence>
<dbReference type="Proteomes" id="UP001295684">
    <property type="component" value="Unassembled WGS sequence"/>
</dbReference>
<keyword evidence="1" id="KW-0812">Transmembrane</keyword>
<sequence>MSRFSWVSKDCFISGINNLKVCRSRCVSLKVCGVLCKCLHKCFMQSKSLLWFSVLISTIGALKDIFLISNLCVVTLSIIWSLFQINIMGKIYDKLLIFTHCNSITLPHNCKT</sequence>
<keyword evidence="1" id="KW-1133">Transmembrane helix</keyword>
<gene>
    <name evidence="2" type="ORF">ECRASSUSDP1_LOCUS23084</name>
</gene>
<comment type="caution">
    <text evidence="2">The sequence shown here is derived from an EMBL/GenBank/DDBJ whole genome shotgun (WGS) entry which is preliminary data.</text>
</comment>
<evidence type="ECO:0000256" key="1">
    <source>
        <dbReference type="SAM" id="Phobius"/>
    </source>
</evidence>
<dbReference type="EMBL" id="CAMPGE010023719">
    <property type="protein sequence ID" value="CAI2381626.1"/>
    <property type="molecule type" value="Genomic_DNA"/>
</dbReference>
<keyword evidence="1" id="KW-0472">Membrane</keyword>
<reference evidence="2" key="1">
    <citation type="submission" date="2023-07" db="EMBL/GenBank/DDBJ databases">
        <authorList>
            <consortium name="AG Swart"/>
            <person name="Singh M."/>
            <person name="Singh A."/>
            <person name="Seah K."/>
            <person name="Emmerich C."/>
        </authorList>
    </citation>
    <scope>NUCLEOTIDE SEQUENCE</scope>
    <source>
        <strain evidence="2">DP1</strain>
    </source>
</reference>
<name>A0AAD1XYA2_EUPCR</name>